<dbReference type="Pfam" id="PF22701">
    <property type="entry name" value="Mala_s_1-like"/>
    <property type="match status" value="1"/>
</dbReference>
<dbReference type="InterPro" id="IPR015943">
    <property type="entry name" value="WD40/YVTN_repeat-like_dom_sf"/>
</dbReference>
<reference evidence="1 2" key="1">
    <citation type="submission" date="2011-02" db="EMBL/GenBank/DDBJ databases">
        <authorList>
            <person name="Weinstock G."/>
            <person name="Sodergren E."/>
            <person name="Clifton S."/>
            <person name="Fulton L."/>
            <person name="Fulton B."/>
            <person name="Courtney L."/>
            <person name="Fronick C."/>
            <person name="Harrison M."/>
            <person name="Strong C."/>
            <person name="Farmer C."/>
            <person name="Delahaunty K."/>
            <person name="Markovic C."/>
            <person name="Hall O."/>
            <person name="Minx P."/>
            <person name="Tomlinson C."/>
            <person name="Mitreva M."/>
            <person name="Hou S."/>
            <person name="Chen J."/>
            <person name="Wollam A."/>
            <person name="Pepin K.H."/>
            <person name="Johnson M."/>
            <person name="Bhonagiri V."/>
            <person name="Zhang X."/>
            <person name="Suruliraj S."/>
            <person name="Warren W."/>
            <person name="Chinwalla A."/>
            <person name="Mardis E.R."/>
            <person name="Wilson R.K."/>
        </authorList>
    </citation>
    <scope>NUCLEOTIDE SEQUENCE [LARGE SCALE GENOMIC DNA]</scope>
    <source>
        <strain evidence="1 2">YIT 12056</strain>
    </source>
</reference>
<proteinExistence type="predicted"/>
<accession>A0ABP2KV43</accession>
<evidence type="ECO:0000313" key="1">
    <source>
        <dbReference type="EMBL" id="EGF54218.1"/>
    </source>
</evidence>
<dbReference type="EMBL" id="AFBM01000006">
    <property type="protein sequence ID" value="EGF54218.1"/>
    <property type="molecule type" value="Genomic_DNA"/>
</dbReference>
<gene>
    <name evidence="1" type="ORF">HMPREF9445_00566</name>
</gene>
<organism evidence="1 2">
    <name type="scientific">Bacteroides clarus YIT 12056</name>
    <dbReference type="NCBI Taxonomy" id="762984"/>
    <lineage>
        <taxon>Bacteria</taxon>
        <taxon>Pseudomonadati</taxon>
        <taxon>Bacteroidota</taxon>
        <taxon>Bacteroidia</taxon>
        <taxon>Bacteroidales</taxon>
        <taxon>Bacteroidaceae</taxon>
        <taxon>Bacteroides</taxon>
    </lineage>
</organism>
<protein>
    <recommendedName>
        <fullName evidence="3">WD40 repeat domain-containing protein</fullName>
    </recommendedName>
</protein>
<name>A0ABP2KV43_9BACE</name>
<dbReference type="Gene3D" id="2.130.10.10">
    <property type="entry name" value="YVTN repeat-like/Quinoprotein amine dehydrogenase"/>
    <property type="match status" value="1"/>
</dbReference>
<comment type="caution">
    <text evidence="1">The sequence shown here is derived from an EMBL/GenBank/DDBJ whole genome shotgun (WGS) entry which is preliminary data.</text>
</comment>
<dbReference type="Proteomes" id="UP000010321">
    <property type="component" value="Unassembled WGS sequence"/>
</dbReference>
<evidence type="ECO:0008006" key="3">
    <source>
        <dbReference type="Google" id="ProtNLM"/>
    </source>
</evidence>
<keyword evidence="2" id="KW-1185">Reference proteome</keyword>
<sequence length="316" mass="35811">MSGYRKRKRILLLPIFLIEKEMMKNYLLYVLLLCTLPLCAGQKKEKLLLSGSGWNKIVIVDKESKTIEWEHPLSMHWECNSVSFTPDGNILFSYRRGAKVVGLNHEEVWRINAPAGCEMQTARVLPDGNYLLAWTGHPAVMLEVDRKGEILSKTEYETGIENTHSQFRQVNKNKRGNYLLPLMGTGEIREVSPKGELLRTVRVEGNPFTIMNGKGDCCWVACGDRHRLLKIDWRSGEVLAQFGENDIDNVRLFFVAGLCPVSGDGLYVCNWQGHSPDAAKSNMPQLFQLDAQGRCVWSLNDNRIFGMISAVDSSFR</sequence>
<dbReference type="SUPFAM" id="SSF63829">
    <property type="entry name" value="Calcium-dependent phosphotriesterase"/>
    <property type="match status" value="1"/>
</dbReference>
<evidence type="ECO:0000313" key="2">
    <source>
        <dbReference type="Proteomes" id="UP000010321"/>
    </source>
</evidence>
<dbReference type="InterPro" id="IPR054550">
    <property type="entry name" value="Mala_s_1-like"/>
</dbReference>